<dbReference type="OrthoDB" id="9799367at2"/>
<dbReference type="MEROPS" id="S12.950"/>
<protein>
    <submittedName>
        <fullName evidence="2">Putative beta-lactamase protein</fullName>
    </submittedName>
</protein>
<dbReference type="InterPro" id="IPR050789">
    <property type="entry name" value="Diverse_Enzym_Activities"/>
</dbReference>
<reference evidence="2 3" key="1">
    <citation type="journal article" date="2009" name="BMC Genomics">
        <title>The complete genome sequence of Xanthomonas albilineans provides new insights into the reductive genome evolution of the xylem-limited Xanthomonadaceae.</title>
        <authorList>
            <person name="Pieretti I."/>
            <person name="Royer M."/>
            <person name="Barbe V."/>
            <person name="Carrere S."/>
            <person name="Koebnik R."/>
            <person name="Cociancich S."/>
            <person name="Couloux A."/>
            <person name="Darrasse A."/>
            <person name="Gouzy J."/>
            <person name="Jacques M.A."/>
            <person name="Lauber E."/>
            <person name="Manceau C."/>
            <person name="Mangenot S."/>
            <person name="Poussier S."/>
            <person name="Segurens B."/>
            <person name="Szurek B."/>
            <person name="Verdier V."/>
            <person name="Arlat M."/>
            <person name="Rott P."/>
        </authorList>
    </citation>
    <scope>NUCLEOTIDE SEQUENCE [LARGE SCALE GENOMIC DNA]</scope>
    <source>
        <strain evidence="3">GPE PC73 / CFBP 7063</strain>
    </source>
</reference>
<dbReference type="Proteomes" id="UP000001890">
    <property type="component" value="Chromosome"/>
</dbReference>
<dbReference type="KEGG" id="xal:XALC_2172"/>
<feature type="domain" description="Beta-lactamase-related" evidence="1">
    <location>
        <begin position="21"/>
        <end position="375"/>
    </location>
</feature>
<dbReference type="EMBL" id="FP565176">
    <property type="protein sequence ID" value="CBA16655.1"/>
    <property type="molecule type" value="Genomic_DNA"/>
</dbReference>
<dbReference type="Pfam" id="PF00144">
    <property type="entry name" value="Beta-lactamase"/>
    <property type="match status" value="1"/>
</dbReference>
<gene>
    <name evidence="2" type="ordered locus">XALc_2172</name>
</gene>
<dbReference type="PANTHER" id="PTHR43283:SF3">
    <property type="entry name" value="BETA-LACTAMASE FAMILY PROTEIN (AFU_ORTHOLOGUE AFUA_5G07500)"/>
    <property type="match status" value="1"/>
</dbReference>
<dbReference type="InterPro" id="IPR012338">
    <property type="entry name" value="Beta-lactam/transpept-like"/>
</dbReference>
<evidence type="ECO:0000313" key="2">
    <source>
        <dbReference type="EMBL" id="CBA16655.1"/>
    </source>
</evidence>
<sequence>MTALPFARDASPVGTLLSPGIDAVVQEALEQRRLVGVRVLVVHNGALIHQQAAGWADRERQQPMTLNTLCRLGSVSKLIVSAAALVLAAQGKLDLDADIVPWLPKFQPHLADGRIARISARQLLSHTAGLGYRFLETDADGPYTRAGVSDGMDLQTISLEENLRRIASAPLLYEPGTAWGYSLATDVLGALIERVYGAPLDESVRQLVTGPLAMDDTGFVVGDPQRMEKVYVNDTPQPHLLTEGEVVPAFEGKLRLTFSPGRIFDARMFLSGGAGMAGSAMDFLQLLETLRQDGGTLLPSALIADMERDHSGGWKMSSAPGFGYGLGYMVLRDRQLAATPESVGTWRWCSAYGHSWFVDRDRRLSVVAFSNTIHEGMCGHFVTALRDAVYATLDQPR</sequence>
<dbReference type="SUPFAM" id="SSF56601">
    <property type="entry name" value="beta-lactamase/transpeptidase-like"/>
    <property type="match status" value="1"/>
</dbReference>
<organism evidence="2 3">
    <name type="scientific">Xanthomonas albilineans (strain GPE PC73 / CFBP 7063)</name>
    <dbReference type="NCBI Taxonomy" id="380358"/>
    <lineage>
        <taxon>Bacteria</taxon>
        <taxon>Pseudomonadati</taxon>
        <taxon>Pseudomonadota</taxon>
        <taxon>Gammaproteobacteria</taxon>
        <taxon>Lysobacterales</taxon>
        <taxon>Lysobacteraceae</taxon>
        <taxon>Xanthomonas</taxon>
    </lineage>
</organism>
<name>D2UEQ9_XANAP</name>
<dbReference type="Gene3D" id="3.40.710.10">
    <property type="entry name" value="DD-peptidase/beta-lactamase superfamily"/>
    <property type="match status" value="1"/>
</dbReference>
<accession>D2UEQ9</accession>
<evidence type="ECO:0000259" key="1">
    <source>
        <dbReference type="Pfam" id="PF00144"/>
    </source>
</evidence>
<dbReference type="STRING" id="380358.XALC_2172"/>
<dbReference type="InterPro" id="IPR001466">
    <property type="entry name" value="Beta-lactam-related"/>
</dbReference>
<dbReference type="PATRIC" id="fig|29447.3.peg.2144"/>
<keyword evidence="3" id="KW-1185">Reference proteome</keyword>
<dbReference type="eggNOG" id="COG1680">
    <property type="taxonomic scope" value="Bacteria"/>
</dbReference>
<dbReference type="RefSeq" id="WP_012916655.1">
    <property type="nucleotide sequence ID" value="NC_013722.1"/>
</dbReference>
<dbReference type="AlphaFoldDB" id="D2UEQ9"/>
<proteinExistence type="predicted"/>
<dbReference type="GeneID" id="57877480"/>
<dbReference type="PANTHER" id="PTHR43283">
    <property type="entry name" value="BETA-LACTAMASE-RELATED"/>
    <property type="match status" value="1"/>
</dbReference>
<evidence type="ECO:0000313" key="3">
    <source>
        <dbReference type="Proteomes" id="UP000001890"/>
    </source>
</evidence>